<sequence length="63" mass="7665">MNRRWLIRVYLHYRTMGPSPFIAEEFLSFELVKTRRRYRCLKHRGNSIKWAALSGLMLDILPR</sequence>
<name>A0A383UWL9_BLUHO</name>
<dbReference type="Proteomes" id="UP000275772">
    <property type="component" value="Unassembled WGS sequence"/>
</dbReference>
<reference evidence="1 2" key="1">
    <citation type="submission" date="2017-11" db="EMBL/GenBank/DDBJ databases">
        <authorList>
            <person name="Kracher B."/>
        </authorList>
    </citation>
    <scope>NUCLEOTIDE SEQUENCE [LARGE SCALE GENOMIC DNA]</scope>
    <source>
        <strain evidence="1 2">RACE1</strain>
    </source>
</reference>
<dbReference type="AlphaFoldDB" id="A0A383UWL9"/>
<evidence type="ECO:0000313" key="1">
    <source>
        <dbReference type="EMBL" id="SZF04764.1"/>
    </source>
</evidence>
<proteinExistence type="predicted"/>
<organism evidence="1 2">
    <name type="scientific">Blumeria hordei</name>
    <name type="common">Barley powdery mildew</name>
    <name type="synonym">Blumeria graminis f. sp. hordei</name>
    <dbReference type="NCBI Taxonomy" id="2867405"/>
    <lineage>
        <taxon>Eukaryota</taxon>
        <taxon>Fungi</taxon>
        <taxon>Dikarya</taxon>
        <taxon>Ascomycota</taxon>
        <taxon>Pezizomycotina</taxon>
        <taxon>Leotiomycetes</taxon>
        <taxon>Erysiphales</taxon>
        <taxon>Erysiphaceae</taxon>
        <taxon>Blumeria</taxon>
    </lineage>
</organism>
<dbReference type="EMBL" id="UNSH01000067">
    <property type="protein sequence ID" value="SZF04764.1"/>
    <property type="molecule type" value="Genomic_DNA"/>
</dbReference>
<evidence type="ECO:0000313" key="2">
    <source>
        <dbReference type="Proteomes" id="UP000275772"/>
    </source>
</evidence>
<accession>A0A383UWL9</accession>
<dbReference type="VEuPathDB" id="FungiDB:BLGHR1_15562"/>
<protein>
    <submittedName>
        <fullName evidence="1">Uncharacterized protein</fullName>
    </submittedName>
</protein>
<gene>
    <name evidence="1" type="ORF">BLGHR1_15562</name>
</gene>